<dbReference type="Gene3D" id="3.10.450.80">
    <property type="match status" value="1"/>
</dbReference>
<evidence type="ECO:0000313" key="1">
    <source>
        <dbReference type="EMBL" id="KAK8964032.1"/>
    </source>
</evidence>
<reference evidence="1 2" key="1">
    <citation type="journal article" date="2022" name="Nat. Plants">
        <title>Genomes of leafy and leafless Platanthera orchids illuminate the evolution of mycoheterotrophy.</title>
        <authorList>
            <person name="Li M.H."/>
            <person name="Liu K.W."/>
            <person name="Li Z."/>
            <person name="Lu H.C."/>
            <person name="Ye Q.L."/>
            <person name="Zhang D."/>
            <person name="Wang J.Y."/>
            <person name="Li Y.F."/>
            <person name="Zhong Z.M."/>
            <person name="Liu X."/>
            <person name="Yu X."/>
            <person name="Liu D.K."/>
            <person name="Tu X.D."/>
            <person name="Liu B."/>
            <person name="Hao Y."/>
            <person name="Liao X.Y."/>
            <person name="Jiang Y.T."/>
            <person name="Sun W.H."/>
            <person name="Chen J."/>
            <person name="Chen Y.Q."/>
            <person name="Ai Y."/>
            <person name="Zhai J.W."/>
            <person name="Wu S.S."/>
            <person name="Zhou Z."/>
            <person name="Hsiao Y.Y."/>
            <person name="Wu W.L."/>
            <person name="Chen Y.Y."/>
            <person name="Lin Y.F."/>
            <person name="Hsu J.L."/>
            <person name="Li C.Y."/>
            <person name="Wang Z.W."/>
            <person name="Zhao X."/>
            <person name="Zhong W.Y."/>
            <person name="Ma X.K."/>
            <person name="Ma L."/>
            <person name="Huang J."/>
            <person name="Chen G.Z."/>
            <person name="Huang M.Z."/>
            <person name="Huang L."/>
            <person name="Peng D.H."/>
            <person name="Luo Y.B."/>
            <person name="Zou S.Q."/>
            <person name="Chen S.P."/>
            <person name="Lan S."/>
            <person name="Tsai W.C."/>
            <person name="Van de Peer Y."/>
            <person name="Liu Z.J."/>
        </authorList>
    </citation>
    <scope>NUCLEOTIDE SEQUENCE [LARGE SCALE GENOMIC DNA]</scope>
    <source>
        <strain evidence="1">Lor288</strain>
    </source>
</reference>
<dbReference type="Proteomes" id="UP001412067">
    <property type="component" value="Unassembled WGS sequence"/>
</dbReference>
<name>A0ABR2MIS0_9ASPA</name>
<comment type="caution">
    <text evidence="1">The sequence shown here is derived from an EMBL/GenBank/DDBJ whole genome shotgun (WGS) entry which is preliminary data.</text>
</comment>
<keyword evidence="1" id="KW-0687">Ribonucleoprotein</keyword>
<keyword evidence="2" id="KW-1185">Reference proteome</keyword>
<dbReference type="GO" id="GO:0005840">
    <property type="term" value="C:ribosome"/>
    <property type="evidence" value="ECO:0007669"/>
    <property type="project" value="UniProtKB-KW"/>
</dbReference>
<protein>
    <submittedName>
        <fullName evidence="1">60S ribosomal protein L36a</fullName>
    </submittedName>
</protein>
<dbReference type="EMBL" id="JBBWWR010000007">
    <property type="protein sequence ID" value="KAK8964032.1"/>
    <property type="molecule type" value="Genomic_DNA"/>
</dbReference>
<gene>
    <name evidence="1" type="primary">RPL36AA</name>
    <name evidence="1" type="ORF">KSP40_PGU013609</name>
</gene>
<sequence length="112" mass="12879">MSESGYSCLAATAGVHLGFRRPQLRQSSLLPTSYKKDKSVNVLKTKKIQCKNKQCKKYMLHKVTQYKMDHIGTKTAFQIRNQAQNSLPSLRAEIVLSRKLKVPFEITMMFEQ</sequence>
<keyword evidence="1" id="KW-0689">Ribosomal protein</keyword>
<evidence type="ECO:0000313" key="2">
    <source>
        <dbReference type="Proteomes" id="UP001412067"/>
    </source>
</evidence>
<accession>A0ABR2MIS0</accession>
<organism evidence="1 2">
    <name type="scientific">Platanthera guangdongensis</name>
    <dbReference type="NCBI Taxonomy" id="2320717"/>
    <lineage>
        <taxon>Eukaryota</taxon>
        <taxon>Viridiplantae</taxon>
        <taxon>Streptophyta</taxon>
        <taxon>Embryophyta</taxon>
        <taxon>Tracheophyta</taxon>
        <taxon>Spermatophyta</taxon>
        <taxon>Magnoliopsida</taxon>
        <taxon>Liliopsida</taxon>
        <taxon>Asparagales</taxon>
        <taxon>Orchidaceae</taxon>
        <taxon>Orchidoideae</taxon>
        <taxon>Orchideae</taxon>
        <taxon>Orchidinae</taxon>
        <taxon>Platanthera</taxon>
    </lineage>
</organism>
<dbReference type="InterPro" id="IPR053708">
    <property type="entry name" value="Ribosomal_LSU_eL42"/>
</dbReference>
<proteinExistence type="predicted"/>